<dbReference type="EMBL" id="SGJP01000009">
    <property type="protein sequence ID" value="NFA59894.1"/>
    <property type="molecule type" value="Genomic_DNA"/>
</dbReference>
<protein>
    <submittedName>
        <fullName evidence="1">Uncharacterized protein</fullName>
    </submittedName>
</protein>
<reference evidence="1 2" key="1">
    <citation type="submission" date="2019-02" db="EMBL/GenBank/DDBJ databases">
        <title>Genome sequencing of Clostridium botulinum clinical isolates.</title>
        <authorList>
            <person name="Brunt J."/>
            <person name="Van Vliet A.H.M."/>
            <person name="Stringer S.C."/>
            <person name="Grant K.A."/>
            <person name="Carter A.C."/>
            <person name="Peck M.W."/>
        </authorList>
    </citation>
    <scope>NUCLEOTIDE SEQUENCE [LARGE SCALE GENOMIC DNA]</scope>
    <source>
        <strain evidence="1 2">R1125/03</strain>
    </source>
</reference>
<evidence type="ECO:0000313" key="2">
    <source>
        <dbReference type="Proteomes" id="UP000473089"/>
    </source>
</evidence>
<dbReference type="Proteomes" id="UP000473089">
    <property type="component" value="Unassembled WGS sequence"/>
</dbReference>
<accession>A0A6M0SXA6</accession>
<gene>
    <name evidence="1" type="ORF">EXM42_05680</name>
</gene>
<organism evidence="1 2">
    <name type="scientific">Clostridium botulinum</name>
    <dbReference type="NCBI Taxonomy" id="1491"/>
    <lineage>
        <taxon>Bacteria</taxon>
        <taxon>Bacillati</taxon>
        <taxon>Bacillota</taxon>
        <taxon>Clostridia</taxon>
        <taxon>Eubacteriales</taxon>
        <taxon>Clostridiaceae</taxon>
        <taxon>Clostridium</taxon>
    </lineage>
</organism>
<evidence type="ECO:0000313" key="1">
    <source>
        <dbReference type="EMBL" id="NFA59894.1"/>
    </source>
</evidence>
<dbReference type="AlphaFoldDB" id="A0A6M0SXA6"/>
<comment type="caution">
    <text evidence="1">The sequence shown here is derived from an EMBL/GenBank/DDBJ whole genome shotgun (WGS) entry which is preliminary data.</text>
</comment>
<sequence>MIYYFNSIRVVLEVHRGKGFIELELFNFVESVTESLNRSRNELETACKYIELYFEEILLAYNEGDLNINSRVKSLYDRQPTFCNR</sequence>
<proteinExistence type="predicted"/>
<name>A0A6M0SXA6_CLOBO</name>